<evidence type="ECO:0000313" key="5">
    <source>
        <dbReference type="EMBL" id="BEP27966.1"/>
    </source>
</evidence>
<keyword evidence="3" id="KW-0472">Membrane</keyword>
<accession>A0AAU9EL47</accession>
<dbReference type="Gene3D" id="1.10.357.10">
    <property type="entry name" value="Tetracycline Repressor, domain 2"/>
    <property type="match status" value="1"/>
</dbReference>
<dbReference type="InterPro" id="IPR001647">
    <property type="entry name" value="HTH_TetR"/>
</dbReference>
<proteinExistence type="predicted"/>
<keyword evidence="3" id="KW-0812">Transmembrane</keyword>
<feature type="domain" description="HTH tetR-type" evidence="4">
    <location>
        <begin position="10"/>
        <end position="70"/>
    </location>
</feature>
<dbReference type="AlphaFoldDB" id="A0AAU9EL47"/>
<name>A0AAU9EL47_9FIRM</name>
<evidence type="ECO:0000256" key="3">
    <source>
        <dbReference type="SAM" id="Phobius"/>
    </source>
</evidence>
<keyword evidence="3" id="KW-1133">Transmembrane helix</keyword>
<dbReference type="Pfam" id="PF00440">
    <property type="entry name" value="TetR_N"/>
    <property type="match status" value="1"/>
</dbReference>
<dbReference type="InterPro" id="IPR009057">
    <property type="entry name" value="Homeodomain-like_sf"/>
</dbReference>
<dbReference type="GO" id="GO:0003677">
    <property type="term" value="F:DNA binding"/>
    <property type="evidence" value="ECO:0007669"/>
    <property type="project" value="UniProtKB-UniRule"/>
</dbReference>
<evidence type="ECO:0000256" key="1">
    <source>
        <dbReference type="ARBA" id="ARBA00023125"/>
    </source>
</evidence>
<sequence length="209" mass="24652">MTGRREKKKREIKDKIIKAAEVVFFEDDYEKITVSEIANRADIGVGTIYNYFKSKDDIFVSTMKTMFDIDYSDININKELLNKPNENNEAVDLIVKYNFKIFLKISKIPKVIIKKLFQIMLNDDGKTKILSELIKLDFKYIYEIEKLIKFSQEKGKLKSNFDAYLMAETIYSIVGINFAMFMYNVKNFDETMIDLEKKIRMVLNEYVAK</sequence>
<dbReference type="PANTHER" id="PTHR43479:SF11">
    <property type="entry name" value="ACREF_ENVCD OPERON REPRESSOR-RELATED"/>
    <property type="match status" value="1"/>
</dbReference>
<protein>
    <recommendedName>
        <fullName evidence="4">HTH tetR-type domain-containing protein</fullName>
    </recommendedName>
</protein>
<dbReference type="PRINTS" id="PR00455">
    <property type="entry name" value="HTHTETR"/>
</dbReference>
<keyword evidence="6" id="KW-1185">Reference proteome</keyword>
<feature type="transmembrane region" description="Helical" evidence="3">
    <location>
        <begin position="163"/>
        <end position="183"/>
    </location>
</feature>
<evidence type="ECO:0000256" key="2">
    <source>
        <dbReference type="PROSITE-ProRule" id="PRU00335"/>
    </source>
</evidence>
<dbReference type="PROSITE" id="PS50977">
    <property type="entry name" value="HTH_TETR_2"/>
    <property type="match status" value="1"/>
</dbReference>
<gene>
    <name evidence="5" type="ORF">HLPR_02970</name>
</gene>
<dbReference type="EMBL" id="AP028654">
    <property type="protein sequence ID" value="BEP27966.1"/>
    <property type="molecule type" value="Genomic_DNA"/>
</dbReference>
<feature type="DNA-binding region" description="H-T-H motif" evidence="2">
    <location>
        <begin position="33"/>
        <end position="52"/>
    </location>
</feature>
<dbReference type="Proteomes" id="UP001321786">
    <property type="component" value="Chromosome"/>
</dbReference>
<reference evidence="5 6" key="1">
    <citation type="submission" date="2023-08" db="EMBL/GenBank/DDBJ databases">
        <title>Helicovermis profunda gen. nov., sp. nov., a novel mesophilic, fermentative bacterium within the Bacillota from a deep-sea hydrothermal vent chimney.</title>
        <authorList>
            <person name="Miyazaki U."/>
            <person name="Mizutani D."/>
            <person name="Hashimoto Y."/>
            <person name="Tame A."/>
            <person name="Sawayama S."/>
            <person name="Miyazaki J."/>
            <person name="Takai K."/>
            <person name="Nakagawa S."/>
        </authorList>
    </citation>
    <scope>NUCLEOTIDE SEQUENCE [LARGE SCALE GENOMIC DNA]</scope>
    <source>
        <strain evidence="5 6">S502</strain>
    </source>
</reference>
<keyword evidence="1 2" id="KW-0238">DNA-binding</keyword>
<evidence type="ECO:0000259" key="4">
    <source>
        <dbReference type="PROSITE" id="PS50977"/>
    </source>
</evidence>
<organism evidence="5 6">
    <name type="scientific">Helicovermis profundi</name>
    <dbReference type="NCBI Taxonomy" id="3065157"/>
    <lineage>
        <taxon>Bacteria</taxon>
        <taxon>Bacillati</taxon>
        <taxon>Bacillota</taxon>
        <taxon>Clostridia</taxon>
        <taxon>Helicovermis</taxon>
    </lineage>
</organism>
<evidence type="ECO:0000313" key="6">
    <source>
        <dbReference type="Proteomes" id="UP001321786"/>
    </source>
</evidence>
<dbReference type="KEGG" id="hprf:HLPR_02970"/>
<dbReference type="SUPFAM" id="SSF46689">
    <property type="entry name" value="Homeodomain-like"/>
    <property type="match status" value="1"/>
</dbReference>
<dbReference type="PANTHER" id="PTHR43479">
    <property type="entry name" value="ACREF/ENVCD OPERON REPRESSOR-RELATED"/>
    <property type="match status" value="1"/>
</dbReference>
<dbReference type="InterPro" id="IPR050624">
    <property type="entry name" value="HTH-type_Tx_Regulator"/>
</dbReference>